<keyword evidence="2 6" id="KW-0698">rRNA processing</keyword>
<dbReference type="InterPro" id="IPR029063">
    <property type="entry name" value="SAM-dependent_MTases_sf"/>
</dbReference>
<evidence type="ECO:0000256" key="6">
    <source>
        <dbReference type="HAMAP-Rule" id="MF_01007"/>
    </source>
</evidence>
<evidence type="ECO:0000313" key="8">
    <source>
        <dbReference type="Proteomes" id="UP000254834"/>
    </source>
</evidence>
<feature type="binding site" evidence="6">
    <location>
        <position position="89"/>
    </location>
    <ligand>
        <name>S-adenosyl-L-methionine</name>
        <dbReference type="ChEBI" id="CHEBI:59789"/>
    </ligand>
</feature>
<comment type="subcellular location">
    <subcellularLocation>
        <location evidence="6">Cytoplasm</location>
    </subcellularLocation>
</comment>
<dbReference type="EMBL" id="CP025544">
    <property type="protein sequence ID" value="AXK60287.1"/>
    <property type="molecule type" value="Genomic_DNA"/>
</dbReference>
<feature type="binding site" evidence="6">
    <location>
        <position position="117"/>
    </location>
    <ligand>
        <name>S-adenosyl-L-methionine</name>
        <dbReference type="ChEBI" id="CHEBI:59789"/>
    </ligand>
</feature>
<dbReference type="KEGG" id="cdes:C0J27_00785"/>
<accession>A0A345ZAH0</accession>
<organism evidence="7 8">
    <name type="scientific">Candidatus Chromulinivorax destructor</name>
    <dbReference type="NCBI Taxonomy" id="2066483"/>
    <lineage>
        <taxon>Bacteria</taxon>
        <taxon>Candidatus Babelota</taxon>
        <taxon>Candidatus Babeliae</taxon>
        <taxon>Candidatus Babeliales</taxon>
        <taxon>Candidatus Chromulinivoraceae</taxon>
        <taxon>Candidatus Chromulinivorax</taxon>
    </lineage>
</organism>
<dbReference type="InterPro" id="IPR002903">
    <property type="entry name" value="RsmH"/>
</dbReference>
<evidence type="ECO:0000256" key="3">
    <source>
        <dbReference type="ARBA" id="ARBA00022603"/>
    </source>
</evidence>
<dbReference type="OrthoDB" id="9806637at2"/>
<dbReference type="SUPFAM" id="SSF53335">
    <property type="entry name" value="S-adenosyl-L-methionine-dependent methyltransferases"/>
    <property type="match status" value="1"/>
</dbReference>
<dbReference type="SUPFAM" id="SSF81799">
    <property type="entry name" value="Putative methyltransferase TM0872, insert domain"/>
    <property type="match status" value="1"/>
</dbReference>
<protein>
    <recommendedName>
        <fullName evidence="6">Ribosomal RNA small subunit methyltransferase H</fullName>
        <ecNumber evidence="6">2.1.1.199</ecNumber>
    </recommendedName>
    <alternativeName>
        <fullName evidence="6">16S rRNA m(4)C1402 methyltransferase</fullName>
    </alternativeName>
    <alternativeName>
        <fullName evidence="6">rRNA (cytosine-N(4)-)-methyltransferase RsmH</fullName>
    </alternativeName>
</protein>
<dbReference type="GO" id="GO:0005737">
    <property type="term" value="C:cytoplasm"/>
    <property type="evidence" value="ECO:0007669"/>
    <property type="project" value="UniProtKB-SubCell"/>
</dbReference>
<dbReference type="GO" id="GO:0071424">
    <property type="term" value="F:rRNA (cytosine-N4-)-methyltransferase activity"/>
    <property type="evidence" value="ECO:0007669"/>
    <property type="project" value="UniProtKB-UniRule"/>
</dbReference>
<dbReference type="Gene3D" id="1.10.150.170">
    <property type="entry name" value="Putative methyltransferase TM0872, insert domain"/>
    <property type="match status" value="1"/>
</dbReference>
<comment type="catalytic activity">
    <reaction evidence="6">
        <text>cytidine(1402) in 16S rRNA + S-adenosyl-L-methionine = N(4)-methylcytidine(1402) in 16S rRNA + S-adenosyl-L-homocysteine + H(+)</text>
        <dbReference type="Rhea" id="RHEA:42928"/>
        <dbReference type="Rhea" id="RHEA-COMP:10286"/>
        <dbReference type="Rhea" id="RHEA-COMP:10287"/>
        <dbReference type="ChEBI" id="CHEBI:15378"/>
        <dbReference type="ChEBI" id="CHEBI:57856"/>
        <dbReference type="ChEBI" id="CHEBI:59789"/>
        <dbReference type="ChEBI" id="CHEBI:74506"/>
        <dbReference type="ChEBI" id="CHEBI:82748"/>
        <dbReference type="EC" id="2.1.1.199"/>
    </reaction>
</comment>
<keyword evidence="6" id="KW-0963">Cytoplasm</keyword>
<dbReference type="RefSeq" id="WP_115585302.1">
    <property type="nucleotide sequence ID" value="NZ_CP025544.1"/>
</dbReference>
<dbReference type="PANTHER" id="PTHR11265:SF0">
    <property type="entry name" value="12S RRNA N4-METHYLCYTIDINE METHYLTRANSFERASE"/>
    <property type="match status" value="1"/>
</dbReference>
<feature type="binding site" evidence="6">
    <location>
        <position position="61"/>
    </location>
    <ligand>
        <name>S-adenosyl-L-methionine</name>
        <dbReference type="ChEBI" id="CHEBI:59789"/>
    </ligand>
</feature>
<keyword evidence="4 6" id="KW-0808">Transferase</keyword>
<dbReference type="CDD" id="cd02440">
    <property type="entry name" value="AdoMet_MTases"/>
    <property type="match status" value="1"/>
</dbReference>
<evidence type="ECO:0000256" key="2">
    <source>
        <dbReference type="ARBA" id="ARBA00022552"/>
    </source>
</evidence>
<evidence type="ECO:0000313" key="7">
    <source>
        <dbReference type="EMBL" id="AXK60287.1"/>
    </source>
</evidence>
<reference evidence="7 8" key="1">
    <citation type="submission" date="2017-12" db="EMBL/GenBank/DDBJ databases">
        <title>Chromulinavorax destructans is a abundant pathogen of dominant heterotrophic picoflagllates.</title>
        <authorList>
            <person name="Deeg C.M."/>
            <person name="Zimmer M."/>
            <person name="Suttle C.A."/>
        </authorList>
    </citation>
    <scope>NUCLEOTIDE SEQUENCE [LARGE SCALE GENOMIC DNA]</scope>
    <source>
        <strain evidence="7 8">SeV1</strain>
    </source>
</reference>
<dbReference type="InterPro" id="IPR023397">
    <property type="entry name" value="SAM-dep_MeTrfase_MraW_recog"/>
</dbReference>
<dbReference type="AlphaFoldDB" id="A0A345ZAH0"/>
<dbReference type="Gene3D" id="3.40.50.150">
    <property type="entry name" value="Vaccinia Virus protein VP39"/>
    <property type="match status" value="1"/>
</dbReference>
<evidence type="ECO:0000256" key="5">
    <source>
        <dbReference type="ARBA" id="ARBA00022691"/>
    </source>
</evidence>
<dbReference type="GO" id="GO:0070475">
    <property type="term" value="P:rRNA base methylation"/>
    <property type="evidence" value="ECO:0007669"/>
    <property type="project" value="UniProtKB-UniRule"/>
</dbReference>
<evidence type="ECO:0000256" key="1">
    <source>
        <dbReference type="ARBA" id="ARBA00010396"/>
    </source>
</evidence>
<dbReference type="PIRSF" id="PIRSF004486">
    <property type="entry name" value="MraW"/>
    <property type="match status" value="1"/>
</dbReference>
<dbReference type="Proteomes" id="UP000254834">
    <property type="component" value="Chromosome"/>
</dbReference>
<dbReference type="EC" id="2.1.1.199" evidence="6"/>
<dbReference type="PANTHER" id="PTHR11265">
    <property type="entry name" value="S-ADENOSYL-METHYLTRANSFERASE MRAW"/>
    <property type="match status" value="1"/>
</dbReference>
<keyword evidence="5 6" id="KW-0949">S-adenosyl-L-methionine</keyword>
<gene>
    <name evidence="6" type="primary">rsmH</name>
    <name evidence="7" type="ORF">C0J27_00785</name>
</gene>
<dbReference type="NCBIfam" id="TIGR00006">
    <property type="entry name" value="16S rRNA (cytosine(1402)-N(4))-methyltransferase RsmH"/>
    <property type="match status" value="1"/>
</dbReference>
<keyword evidence="3 6" id="KW-0489">Methyltransferase</keyword>
<sequence>MNDIEKVEKQPTLHKPVLMDEVLHFLAPQPGKVYVDVTLGGGGHTRAILNLEPNCKVIGMDWDESVIKTTGKKIEEEFPGRFTAVWGNFSRINGALNKIGVHKVDGILADFGTSQIQIASTPGLSIYKDAFLDMRMSSSFYKVTAQEVIKNMSEKELAKIFFDYGQERYGNRIARAIVEARLKTPFRTTKQLAELIKSVVPSSKESKIHPATKVFQALRIYVNKELDNIQSFLANSVKVLGHESRLVCISFHSLEDRLVKNYFRDLKKNIHVKVEVLTQKVCTATAEELAVNRSARSAKLRAIIFDI</sequence>
<evidence type="ECO:0000256" key="4">
    <source>
        <dbReference type="ARBA" id="ARBA00022679"/>
    </source>
</evidence>
<comment type="similarity">
    <text evidence="1 6">Belongs to the methyltransferase superfamily. RsmH family.</text>
</comment>
<dbReference type="Pfam" id="PF01795">
    <property type="entry name" value="Methyltransf_5"/>
    <property type="match status" value="1"/>
</dbReference>
<dbReference type="HAMAP" id="MF_01007">
    <property type="entry name" value="16SrRNA_methyltr_H"/>
    <property type="match status" value="1"/>
</dbReference>
<keyword evidence="8" id="KW-1185">Reference proteome</keyword>
<feature type="binding site" evidence="6">
    <location>
        <begin position="42"/>
        <end position="44"/>
    </location>
    <ligand>
        <name>S-adenosyl-L-methionine</name>
        <dbReference type="ChEBI" id="CHEBI:59789"/>
    </ligand>
</feature>
<name>A0A345ZAH0_9BACT</name>
<feature type="binding site" evidence="6">
    <location>
        <position position="110"/>
    </location>
    <ligand>
        <name>S-adenosyl-L-methionine</name>
        <dbReference type="ChEBI" id="CHEBI:59789"/>
    </ligand>
</feature>
<proteinExistence type="inferred from homology"/>
<comment type="function">
    <text evidence="6">Specifically methylates the N4 position of cytidine in position 1402 (C1402) of 16S rRNA.</text>
</comment>